<protein>
    <submittedName>
        <fullName evidence="6">Conserved hypothetical enzyme</fullName>
    </submittedName>
</protein>
<name>A9FBK1_SORC5</name>
<feature type="domain" description="Enolase C-terminal" evidence="5">
    <location>
        <begin position="11"/>
        <end position="65"/>
    </location>
</feature>
<dbReference type="PANTHER" id="PTHR13794">
    <property type="entry name" value="ENOLASE SUPERFAMILY, MANDELATE RACEMASE"/>
    <property type="match status" value="1"/>
</dbReference>
<dbReference type="GO" id="GO:0016052">
    <property type="term" value="P:carbohydrate catabolic process"/>
    <property type="evidence" value="ECO:0007669"/>
    <property type="project" value="TreeGrafter"/>
</dbReference>
<dbReference type="InterPro" id="IPR029065">
    <property type="entry name" value="Enolase_C-like"/>
</dbReference>
<sequence length="74" mass="8262">MGWLGYPDEKIRRACREGVEQGFSRFELKVGLDLGDDLRRTALVRDMIGPEHTLMIDGAAGATSPPRRQAHRSP</sequence>
<feature type="region of interest" description="Disordered" evidence="4">
    <location>
        <begin position="55"/>
        <end position="74"/>
    </location>
</feature>
<dbReference type="OrthoDB" id="103536at2"/>
<evidence type="ECO:0000313" key="6">
    <source>
        <dbReference type="EMBL" id="CAN98021.1"/>
    </source>
</evidence>
<evidence type="ECO:0000256" key="1">
    <source>
        <dbReference type="ARBA" id="ARBA00001946"/>
    </source>
</evidence>
<dbReference type="InterPro" id="IPR046945">
    <property type="entry name" value="RHMD-like"/>
</dbReference>
<dbReference type="STRING" id="448385.sce7851"/>
<dbReference type="AlphaFoldDB" id="A9FBK1"/>
<organism evidence="6 7">
    <name type="scientific">Sorangium cellulosum (strain So ce56)</name>
    <name type="common">Polyangium cellulosum (strain So ce56)</name>
    <dbReference type="NCBI Taxonomy" id="448385"/>
    <lineage>
        <taxon>Bacteria</taxon>
        <taxon>Pseudomonadati</taxon>
        <taxon>Myxococcota</taxon>
        <taxon>Polyangia</taxon>
        <taxon>Polyangiales</taxon>
        <taxon>Polyangiaceae</taxon>
        <taxon>Sorangium</taxon>
    </lineage>
</organism>
<dbReference type="GO" id="GO:0000287">
    <property type="term" value="F:magnesium ion binding"/>
    <property type="evidence" value="ECO:0007669"/>
    <property type="project" value="TreeGrafter"/>
</dbReference>
<reference evidence="6 7" key="1">
    <citation type="journal article" date="2007" name="Nat. Biotechnol.">
        <title>Complete genome sequence of the myxobacterium Sorangium cellulosum.</title>
        <authorList>
            <person name="Schneiker S."/>
            <person name="Perlova O."/>
            <person name="Kaiser O."/>
            <person name="Gerth K."/>
            <person name="Alici A."/>
            <person name="Altmeyer M.O."/>
            <person name="Bartels D."/>
            <person name="Bekel T."/>
            <person name="Beyer S."/>
            <person name="Bode E."/>
            <person name="Bode H.B."/>
            <person name="Bolten C.J."/>
            <person name="Choudhuri J.V."/>
            <person name="Doss S."/>
            <person name="Elnakady Y.A."/>
            <person name="Frank B."/>
            <person name="Gaigalat L."/>
            <person name="Goesmann A."/>
            <person name="Groeger C."/>
            <person name="Gross F."/>
            <person name="Jelsbak L."/>
            <person name="Jelsbak L."/>
            <person name="Kalinowski J."/>
            <person name="Kegler C."/>
            <person name="Knauber T."/>
            <person name="Konietzny S."/>
            <person name="Kopp M."/>
            <person name="Krause L."/>
            <person name="Krug D."/>
            <person name="Linke B."/>
            <person name="Mahmud T."/>
            <person name="Martinez-Arias R."/>
            <person name="McHardy A.C."/>
            <person name="Merai M."/>
            <person name="Meyer F."/>
            <person name="Mormann S."/>
            <person name="Munoz-Dorado J."/>
            <person name="Perez J."/>
            <person name="Pradella S."/>
            <person name="Rachid S."/>
            <person name="Raddatz G."/>
            <person name="Rosenau F."/>
            <person name="Rueckert C."/>
            <person name="Sasse F."/>
            <person name="Scharfe M."/>
            <person name="Schuster S.C."/>
            <person name="Suen G."/>
            <person name="Treuner-Lange A."/>
            <person name="Velicer G.J."/>
            <person name="Vorholter F.-J."/>
            <person name="Weissman K.J."/>
            <person name="Welch R.D."/>
            <person name="Wenzel S.C."/>
            <person name="Whitworth D.E."/>
            <person name="Wilhelm S."/>
            <person name="Wittmann C."/>
            <person name="Bloecker H."/>
            <person name="Puehler A."/>
            <person name="Mueller R."/>
        </authorList>
    </citation>
    <scope>NUCLEOTIDE SEQUENCE [LARGE SCALE GENOMIC DNA]</scope>
    <source>
        <strain evidence="7">So ce56</strain>
    </source>
</reference>
<evidence type="ECO:0000313" key="7">
    <source>
        <dbReference type="Proteomes" id="UP000002139"/>
    </source>
</evidence>
<dbReference type="Pfam" id="PF13378">
    <property type="entry name" value="MR_MLE_C"/>
    <property type="match status" value="1"/>
</dbReference>
<dbReference type="eggNOG" id="COG4948">
    <property type="taxonomic scope" value="Bacteria"/>
</dbReference>
<dbReference type="SUPFAM" id="SSF51604">
    <property type="entry name" value="Enolase C-terminal domain-like"/>
    <property type="match status" value="1"/>
</dbReference>
<dbReference type="EMBL" id="AM746676">
    <property type="protein sequence ID" value="CAN98021.1"/>
    <property type="molecule type" value="Genomic_DNA"/>
</dbReference>
<gene>
    <name evidence="6" type="ordered locus">sce7851</name>
</gene>
<proteinExistence type="predicted"/>
<keyword evidence="2" id="KW-0479">Metal-binding</keyword>
<dbReference type="GO" id="GO:0016836">
    <property type="term" value="F:hydro-lyase activity"/>
    <property type="evidence" value="ECO:0007669"/>
    <property type="project" value="TreeGrafter"/>
</dbReference>
<dbReference type="KEGG" id="scl:sce7851"/>
<evidence type="ECO:0000256" key="2">
    <source>
        <dbReference type="ARBA" id="ARBA00022723"/>
    </source>
</evidence>
<comment type="cofactor">
    <cofactor evidence="1">
        <name>Mg(2+)</name>
        <dbReference type="ChEBI" id="CHEBI:18420"/>
    </cofactor>
</comment>
<keyword evidence="7" id="KW-1185">Reference proteome</keyword>
<dbReference type="BioCyc" id="SCEL448385:SCE_RS40205-MONOMER"/>
<dbReference type="InterPro" id="IPR036849">
    <property type="entry name" value="Enolase-like_C_sf"/>
</dbReference>
<accession>A9FBK1</accession>
<dbReference type="Proteomes" id="UP000002139">
    <property type="component" value="Chromosome"/>
</dbReference>
<keyword evidence="3" id="KW-0460">Magnesium</keyword>
<dbReference type="HOGENOM" id="CLU_2685901_0_0_7"/>
<dbReference type="RefSeq" id="WP_012240460.1">
    <property type="nucleotide sequence ID" value="NC_010162.1"/>
</dbReference>
<dbReference type="PANTHER" id="PTHR13794:SF58">
    <property type="entry name" value="MITOCHONDRIAL ENOLASE SUPERFAMILY MEMBER 1"/>
    <property type="match status" value="1"/>
</dbReference>
<evidence type="ECO:0000256" key="3">
    <source>
        <dbReference type="ARBA" id="ARBA00022842"/>
    </source>
</evidence>
<evidence type="ECO:0000259" key="5">
    <source>
        <dbReference type="Pfam" id="PF13378"/>
    </source>
</evidence>
<evidence type="ECO:0000256" key="4">
    <source>
        <dbReference type="SAM" id="MobiDB-lite"/>
    </source>
</evidence>
<dbReference type="Gene3D" id="3.20.20.120">
    <property type="entry name" value="Enolase-like C-terminal domain"/>
    <property type="match status" value="1"/>
</dbReference>